<dbReference type="InterPro" id="IPR000551">
    <property type="entry name" value="MerR-type_HTH_dom"/>
</dbReference>
<evidence type="ECO:0000259" key="4">
    <source>
        <dbReference type="PROSITE" id="PS50937"/>
    </source>
</evidence>
<dbReference type="PANTHER" id="PTHR30204">
    <property type="entry name" value="REDOX-CYCLING DRUG-SENSING TRANSCRIPTIONAL ACTIVATOR SOXR"/>
    <property type="match status" value="1"/>
</dbReference>
<dbReference type="Pfam" id="PF09278">
    <property type="entry name" value="MerR-DNA-bind"/>
    <property type="match status" value="1"/>
</dbReference>
<reference evidence="5 6" key="1">
    <citation type="submission" date="2016-10" db="EMBL/GenBank/DDBJ databases">
        <authorList>
            <person name="Varghese N."/>
            <person name="Submissions S."/>
        </authorList>
    </citation>
    <scope>NUCLEOTIDE SEQUENCE [LARGE SCALE GENOMIC DNA]</scope>
    <source>
        <strain evidence="5 6">DSM 26291</strain>
    </source>
</reference>
<evidence type="ECO:0000256" key="3">
    <source>
        <dbReference type="ARBA" id="ARBA00023163"/>
    </source>
</evidence>
<proteinExistence type="predicted"/>
<dbReference type="SUPFAM" id="SSF46955">
    <property type="entry name" value="Putative DNA-binding domain"/>
    <property type="match status" value="1"/>
</dbReference>
<sequence length="132" mass="14807">MMKIGQVVQALAISADTLRYYEKIGLMPGVHRNNGGARLYSDKDLSRLRFIKRAQKMGFSLDEIAGLLSFRDNSKNARPNVQKLARLKLAEIEHHLSELEALRDELRLLTNLCGASTDGCPILESFERAYGS</sequence>
<dbReference type="Gene3D" id="1.10.1660.10">
    <property type="match status" value="1"/>
</dbReference>
<organism evidence="5 6">
    <name type="scientific">Marinobacter salarius</name>
    <dbReference type="NCBI Taxonomy" id="1420917"/>
    <lineage>
        <taxon>Bacteria</taxon>
        <taxon>Pseudomonadati</taxon>
        <taxon>Pseudomonadota</taxon>
        <taxon>Gammaproteobacteria</taxon>
        <taxon>Pseudomonadales</taxon>
        <taxon>Marinobacteraceae</taxon>
        <taxon>Marinobacter</taxon>
    </lineage>
</organism>
<dbReference type="InterPro" id="IPR015358">
    <property type="entry name" value="Tscrpt_reg_MerR_DNA-bd"/>
</dbReference>
<evidence type="ECO:0000313" key="6">
    <source>
        <dbReference type="Proteomes" id="UP000199211"/>
    </source>
</evidence>
<feature type="domain" description="HTH merR-type" evidence="4">
    <location>
        <begin position="1"/>
        <end position="70"/>
    </location>
</feature>
<accession>A0ABY1FN67</accession>
<keyword evidence="3" id="KW-0804">Transcription</keyword>
<comment type="caution">
    <text evidence="5">The sequence shown here is derived from an EMBL/GenBank/DDBJ whole genome shotgun (WGS) entry which is preliminary data.</text>
</comment>
<dbReference type="SMART" id="SM00422">
    <property type="entry name" value="HTH_MERR"/>
    <property type="match status" value="1"/>
</dbReference>
<evidence type="ECO:0000313" key="5">
    <source>
        <dbReference type="EMBL" id="SFL69764.1"/>
    </source>
</evidence>
<name>A0ABY1FN67_9GAMM</name>
<dbReference type="PROSITE" id="PS50937">
    <property type="entry name" value="HTH_MERR_2"/>
    <property type="match status" value="1"/>
</dbReference>
<dbReference type="Proteomes" id="UP000199211">
    <property type="component" value="Unassembled WGS sequence"/>
</dbReference>
<dbReference type="Pfam" id="PF00376">
    <property type="entry name" value="MerR"/>
    <property type="match status" value="1"/>
</dbReference>
<dbReference type="EMBL" id="FOTV01000007">
    <property type="protein sequence ID" value="SFL69764.1"/>
    <property type="molecule type" value="Genomic_DNA"/>
</dbReference>
<protein>
    <submittedName>
        <fullName evidence="5">MerR family regulatory protein</fullName>
    </submittedName>
</protein>
<dbReference type="PANTHER" id="PTHR30204:SF94">
    <property type="entry name" value="HEAVY METAL-DEPENDENT TRANSCRIPTIONAL REGULATOR HI_0293-RELATED"/>
    <property type="match status" value="1"/>
</dbReference>
<dbReference type="InterPro" id="IPR009061">
    <property type="entry name" value="DNA-bd_dom_put_sf"/>
</dbReference>
<dbReference type="InterPro" id="IPR047057">
    <property type="entry name" value="MerR_fam"/>
</dbReference>
<evidence type="ECO:0000256" key="2">
    <source>
        <dbReference type="ARBA" id="ARBA00023125"/>
    </source>
</evidence>
<dbReference type="CDD" id="cd04770">
    <property type="entry name" value="HTH_HMRTR"/>
    <property type="match status" value="1"/>
</dbReference>
<keyword evidence="2" id="KW-0238">DNA-binding</keyword>
<dbReference type="RefSeq" id="WP_052479502.1">
    <property type="nucleotide sequence ID" value="NZ_DCAM01000069.1"/>
</dbReference>
<keyword evidence="1" id="KW-0805">Transcription regulation</keyword>
<keyword evidence="6" id="KW-1185">Reference proteome</keyword>
<evidence type="ECO:0000256" key="1">
    <source>
        <dbReference type="ARBA" id="ARBA00023015"/>
    </source>
</evidence>
<gene>
    <name evidence="5" type="ORF">SAMN04487868_10772</name>
</gene>
<dbReference type="PRINTS" id="PR00040">
    <property type="entry name" value="HTHMERR"/>
</dbReference>